<reference evidence="2" key="1">
    <citation type="journal article" date="2022" name="Mol. Ecol. Resour.">
        <title>The genomes of chicory, endive, great burdock and yacon provide insights into Asteraceae palaeo-polyploidization history and plant inulin production.</title>
        <authorList>
            <person name="Fan W."/>
            <person name="Wang S."/>
            <person name="Wang H."/>
            <person name="Wang A."/>
            <person name="Jiang F."/>
            <person name="Liu H."/>
            <person name="Zhao H."/>
            <person name="Xu D."/>
            <person name="Zhang Y."/>
        </authorList>
    </citation>
    <scope>NUCLEOTIDE SEQUENCE [LARGE SCALE GENOMIC DNA]</scope>
    <source>
        <strain evidence="2">cv. Yunnan</strain>
    </source>
</reference>
<proteinExistence type="predicted"/>
<dbReference type="EMBL" id="CM042025">
    <property type="protein sequence ID" value="KAI3806165.1"/>
    <property type="molecule type" value="Genomic_DNA"/>
</dbReference>
<gene>
    <name evidence="1" type="ORF">L1987_22059</name>
</gene>
<keyword evidence="2" id="KW-1185">Reference proteome</keyword>
<dbReference type="Proteomes" id="UP001056120">
    <property type="component" value="Linkage Group LG08"/>
</dbReference>
<sequence>MLELSIGGIFGKPKNPNEAMRKDDRIENLNVQPKGEIEHLRRRKREEKVKQSVNFGSCGSVSGPFVENKEWLDTQIVRNDEPARKKEKIGNLPEKVVDGDVNCVFRPTAWRSFTPHLGNMNMKHNEYEIDGGGRCCKINLNGGVMSAYSDGQCSSHQGGVTDDSRSNSSNSQLDQQPASTSTASAEPLDPSDQPSGSSKQSISTTKLTDSSPHESGVVNPHSNSQHQQASLLARMPCVSTTGNGPNGKTVSGFLYRYTKNEVSIVCVCHGRSFSPAGFVEHAGGVDITHPLKHITIFPAAFAS</sequence>
<evidence type="ECO:0000313" key="2">
    <source>
        <dbReference type="Proteomes" id="UP001056120"/>
    </source>
</evidence>
<organism evidence="1 2">
    <name type="scientific">Smallanthus sonchifolius</name>
    <dbReference type="NCBI Taxonomy" id="185202"/>
    <lineage>
        <taxon>Eukaryota</taxon>
        <taxon>Viridiplantae</taxon>
        <taxon>Streptophyta</taxon>
        <taxon>Embryophyta</taxon>
        <taxon>Tracheophyta</taxon>
        <taxon>Spermatophyta</taxon>
        <taxon>Magnoliopsida</taxon>
        <taxon>eudicotyledons</taxon>
        <taxon>Gunneridae</taxon>
        <taxon>Pentapetalae</taxon>
        <taxon>asterids</taxon>
        <taxon>campanulids</taxon>
        <taxon>Asterales</taxon>
        <taxon>Asteraceae</taxon>
        <taxon>Asteroideae</taxon>
        <taxon>Heliantheae alliance</taxon>
        <taxon>Millerieae</taxon>
        <taxon>Smallanthus</taxon>
    </lineage>
</organism>
<evidence type="ECO:0000313" key="1">
    <source>
        <dbReference type="EMBL" id="KAI3806165.1"/>
    </source>
</evidence>
<reference evidence="1 2" key="2">
    <citation type="journal article" date="2022" name="Mol. Ecol. Resour.">
        <title>The genomes of chicory, endive, great burdock and yacon provide insights into Asteraceae paleo-polyploidization history and plant inulin production.</title>
        <authorList>
            <person name="Fan W."/>
            <person name="Wang S."/>
            <person name="Wang H."/>
            <person name="Wang A."/>
            <person name="Jiang F."/>
            <person name="Liu H."/>
            <person name="Zhao H."/>
            <person name="Xu D."/>
            <person name="Zhang Y."/>
        </authorList>
    </citation>
    <scope>NUCLEOTIDE SEQUENCE [LARGE SCALE GENOMIC DNA]</scope>
    <source>
        <strain evidence="2">cv. Yunnan</strain>
        <tissue evidence="1">Leaves</tissue>
    </source>
</reference>
<accession>A0ACB9IFK6</accession>
<comment type="caution">
    <text evidence="1">The sequence shown here is derived from an EMBL/GenBank/DDBJ whole genome shotgun (WGS) entry which is preliminary data.</text>
</comment>
<protein>
    <submittedName>
        <fullName evidence="1">Uncharacterized protein</fullName>
    </submittedName>
</protein>
<name>A0ACB9IFK6_9ASTR</name>